<evidence type="ECO:0000313" key="2">
    <source>
        <dbReference type="EMBL" id="MCL6657076.1"/>
    </source>
</evidence>
<feature type="region of interest" description="Disordered" evidence="1">
    <location>
        <begin position="1"/>
        <end position="63"/>
    </location>
</feature>
<name>A0ABT0R817_9BACT</name>
<sequence>MRDLLKEFRNPTDEEALAGLEEEEPEDKMSPAPTPKAVAAYPVPDGNPAGPHGLGLTVVDDEE</sequence>
<gene>
    <name evidence="2" type="ORF">M8N44_07060</name>
</gene>
<dbReference type="Proteomes" id="UP001202031">
    <property type="component" value="Unassembled WGS sequence"/>
</dbReference>
<protein>
    <submittedName>
        <fullName evidence="2">Uncharacterized protein</fullName>
    </submittedName>
</protein>
<dbReference type="GeneID" id="84023615"/>
<evidence type="ECO:0000313" key="3">
    <source>
        <dbReference type="Proteomes" id="UP001202031"/>
    </source>
</evidence>
<feature type="compositionally biased region" description="Acidic residues" evidence="1">
    <location>
        <begin position="13"/>
        <end position="26"/>
    </location>
</feature>
<evidence type="ECO:0000256" key="1">
    <source>
        <dbReference type="SAM" id="MobiDB-lite"/>
    </source>
</evidence>
<feature type="compositionally biased region" description="Basic and acidic residues" evidence="1">
    <location>
        <begin position="1"/>
        <end position="12"/>
    </location>
</feature>
<dbReference type="EMBL" id="JAMGSI010000001">
    <property type="protein sequence ID" value="MCL6657076.1"/>
    <property type="molecule type" value="Genomic_DNA"/>
</dbReference>
<proteinExistence type="predicted"/>
<dbReference type="RefSeq" id="WP_102727997.1">
    <property type="nucleotide sequence ID" value="NZ_CP072027.1"/>
</dbReference>
<keyword evidence="3" id="KW-1185">Reference proteome</keyword>
<organism evidence="2 3">
    <name type="scientific">Akkermansia massiliensis</name>
    <dbReference type="NCBI Taxonomy" id="2927224"/>
    <lineage>
        <taxon>Bacteria</taxon>
        <taxon>Pseudomonadati</taxon>
        <taxon>Verrucomicrobiota</taxon>
        <taxon>Verrucomicrobiia</taxon>
        <taxon>Verrucomicrobiales</taxon>
        <taxon>Akkermansiaceae</taxon>
        <taxon>Akkermansia</taxon>
    </lineage>
</organism>
<reference evidence="2 3" key="1">
    <citation type="submission" date="2022-03" db="EMBL/GenBank/DDBJ databases">
        <title>Taxonomic description of new species and reclassification of some bacterial strains.</title>
        <authorList>
            <person name="Ndongo S."/>
        </authorList>
    </citation>
    <scope>NUCLEOTIDE SEQUENCE [LARGE SCALE GENOMIC DNA]</scope>
    <source>
        <strain evidence="2 3">Marseille-P6666</strain>
    </source>
</reference>
<accession>A0ABT0R817</accession>
<comment type="caution">
    <text evidence="2">The sequence shown here is derived from an EMBL/GenBank/DDBJ whole genome shotgun (WGS) entry which is preliminary data.</text>
</comment>